<reference evidence="6" key="1">
    <citation type="submission" date="2020-05" db="EMBL/GenBank/DDBJ databases">
        <title>Mycena genomes resolve the evolution of fungal bioluminescence.</title>
        <authorList>
            <person name="Tsai I.J."/>
        </authorList>
    </citation>
    <scope>NUCLEOTIDE SEQUENCE</scope>
    <source>
        <strain evidence="6">171206Taipei</strain>
    </source>
</reference>
<feature type="domain" description="Fe2OG dioxygenase" evidence="5">
    <location>
        <begin position="815"/>
        <end position="931"/>
    </location>
</feature>
<dbReference type="InterPro" id="IPR044861">
    <property type="entry name" value="IPNS-like_FE2OG_OXY"/>
</dbReference>
<dbReference type="AlphaFoldDB" id="A0A8H6VUA5"/>
<evidence type="ECO:0000256" key="1">
    <source>
        <dbReference type="ARBA" id="ARBA00008056"/>
    </source>
</evidence>
<dbReference type="PANTHER" id="PTHR10209">
    <property type="entry name" value="OXIDOREDUCTASE, 2OG-FE II OXYGENASE FAMILY PROTEIN"/>
    <property type="match status" value="1"/>
</dbReference>
<dbReference type="GeneID" id="59351476"/>
<dbReference type="PROSITE" id="PS51471">
    <property type="entry name" value="FE2OG_OXY"/>
    <property type="match status" value="1"/>
</dbReference>
<evidence type="ECO:0000256" key="2">
    <source>
        <dbReference type="ARBA" id="ARBA00022723"/>
    </source>
</evidence>
<dbReference type="EMBL" id="JACAZF010000012">
    <property type="protein sequence ID" value="KAF7292201.1"/>
    <property type="molecule type" value="Genomic_DNA"/>
</dbReference>
<comment type="similarity">
    <text evidence="1">Belongs to the iron/ascorbate-dependent oxidoreductase family.</text>
</comment>
<evidence type="ECO:0000313" key="6">
    <source>
        <dbReference type="EMBL" id="KAF7292201.1"/>
    </source>
</evidence>
<dbReference type="Pfam" id="PF03171">
    <property type="entry name" value="2OG-FeII_Oxy"/>
    <property type="match status" value="1"/>
</dbReference>
<organism evidence="6 7">
    <name type="scientific">Mycena indigotica</name>
    <dbReference type="NCBI Taxonomy" id="2126181"/>
    <lineage>
        <taxon>Eukaryota</taxon>
        <taxon>Fungi</taxon>
        <taxon>Dikarya</taxon>
        <taxon>Basidiomycota</taxon>
        <taxon>Agaricomycotina</taxon>
        <taxon>Agaricomycetes</taxon>
        <taxon>Agaricomycetidae</taxon>
        <taxon>Agaricales</taxon>
        <taxon>Marasmiineae</taxon>
        <taxon>Mycenaceae</taxon>
        <taxon>Mycena</taxon>
    </lineage>
</organism>
<comment type="caution">
    <text evidence="6">The sequence shown here is derived from an EMBL/GenBank/DDBJ whole genome shotgun (WGS) entry which is preliminary data.</text>
</comment>
<dbReference type="GO" id="GO:0016491">
    <property type="term" value="F:oxidoreductase activity"/>
    <property type="evidence" value="ECO:0007669"/>
    <property type="project" value="UniProtKB-KW"/>
</dbReference>
<proteinExistence type="inferred from homology"/>
<sequence length="969" mass="104242">MSAAVQLGRTGCQRRARLSFPPPSDTFAPEPQFVDFARVIALAPEVIVPFPDLLTDLFTVSSFASAALRGMFGVVGGGASFVAQRSEIAIGERRSSGEKGFVWWLTFGTCSGLRTRAPNVLPRSLFLTPTALFRSRFPLWPSVECLRPRRTAMDAAARLRPLCSRPSSRHANRPSRPHPRIFSVFGGGAFVARRLAVSRFASGEATGKAVVVDFWHVLGSSYPSAGCSPTLPDSDVPPSLSLPVGTQQPGDISVHTLPVAARLVTSSSFRYRGPAWCCSGACWPKTQSGVVDIEAEDLSAVVNESVVVRSVSPSAPPLPASARSVRDHRRGWCLLTKAPATSIHSSPTQRVVRCVPVSSPYLRADFELDPVLGEKSGIAFASPNGRAQCQVAEGNGNTLRLSLSCSVLIVIFKSSYRVLSSDRCLRLRDSNGCEGGRPLGVSEPIGKRLEEVVSDGRQIRQDLPLVWRPRPAACGRGVGGRRAARLLAGGGRGDLRAPRAFGAKGRVLLAPLNPAPDFPARSLSSAPCVVSAALIWIPRGLLLAKRYGQARCELGRGREREKEGRWVISERDTCACHVTGRRHGPLASAHAHERASRCCWASRPGADVKPPAAKSGMGADAPCGLPQVVFLSGRHHHRLKMKIPVVDFAPFLDKANDAAGRQAVADKLLAALHETGFVYVVNHGVEQAAVETAFAMARQWFSLPFGTKLLALRPAMQPYPRGFLCVGRRDRATPAELALPDPTDMKESFVLGSKDNAGMPNIWLDEKPDGLVETGFRASCLGLYEQCHALESAVFRGLALALGLPDDHFAVGTSSENDLRLVRYHPVPESAIAAGLITRAAAHTTPGALQLTFQRDVEGLEVEDPEKPGVFHPILPVPGAVLLNAGDMLQRGSRGAVRSAVHRVGAPAGTVEVNGAPWKPERLEIVYNCVPAEDARPQHIMRSRNSCPASYVSISHVKPYWCPHGLLQR</sequence>
<dbReference type="InterPro" id="IPR026992">
    <property type="entry name" value="DIOX_N"/>
</dbReference>
<dbReference type="InterPro" id="IPR005123">
    <property type="entry name" value="Oxoglu/Fe-dep_dioxygenase_dom"/>
</dbReference>
<dbReference type="OrthoDB" id="288590at2759"/>
<accession>A0A8H6VUA5</accession>
<dbReference type="Pfam" id="PF14226">
    <property type="entry name" value="DIOX_N"/>
    <property type="match status" value="1"/>
</dbReference>
<keyword evidence="7" id="KW-1185">Reference proteome</keyword>
<dbReference type="RefSeq" id="XP_037214928.1">
    <property type="nucleotide sequence ID" value="XM_037368960.1"/>
</dbReference>
<name>A0A8H6VUA5_9AGAR</name>
<evidence type="ECO:0000256" key="3">
    <source>
        <dbReference type="ARBA" id="ARBA00023002"/>
    </source>
</evidence>
<keyword evidence="2" id="KW-0479">Metal-binding</keyword>
<dbReference type="GO" id="GO:0046872">
    <property type="term" value="F:metal ion binding"/>
    <property type="evidence" value="ECO:0007669"/>
    <property type="project" value="UniProtKB-KW"/>
</dbReference>
<dbReference type="InterPro" id="IPR027443">
    <property type="entry name" value="IPNS-like_sf"/>
</dbReference>
<dbReference type="Proteomes" id="UP000636479">
    <property type="component" value="Unassembled WGS sequence"/>
</dbReference>
<gene>
    <name evidence="6" type="ORF">MIND_01247400</name>
</gene>
<dbReference type="Gene3D" id="2.60.120.330">
    <property type="entry name" value="B-lactam Antibiotic, Isopenicillin N Synthase, Chain"/>
    <property type="match status" value="1"/>
</dbReference>
<keyword evidence="3" id="KW-0560">Oxidoreductase</keyword>
<evidence type="ECO:0000256" key="4">
    <source>
        <dbReference type="ARBA" id="ARBA00023004"/>
    </source>
</evidence>
<evidence type="ECO:0000313" key="7">
    <source>
        <dbReference type="Proteomes" id="UP000636479"/>
    </source>
</evidence>
<keyword evidence="4" id="KW-0408">Iron</keyword>
<dbReference type="PANTHER" id="PTHR10209:SF881">
    <property type="entry name" value="FI07970P-RELATED"/>
    <property type="match status" value="1"/>
</dbReference>
<protein>
    <submittedName>
        <fullName evidence="6">Clavaminate synthase-like protein</fullName>
    </submittedName>
</protein>
<dbReference type="SUPFAM" id="SSF51197">
    <property type="entry name" value="Clavaminate synthase-like"/>
    <property type="match status" value="1"/>
</dbReference>
<dbReference type="PRINTS" id="PR00682">
    <property type="entry name" value="IPNSYNTHASE"/>
</dbReference>
<evidence type="ECO:0000259" key="5">
    <source>
        <dbReference type="PROSITE" id="PS51471"/>
    </source>
</evidence>